<keyword evidence="4" id="KW-1185">Reference proteome</keyword>
<organism evidence="3 4">
    <name type="scientific">Arachnia rubra</name>
    <dbReference type="NCBI Taxonomy" id="1547448"/>
    <lineage>
        <taxon>Bacteria</taxon>
        <taxon>Bacillati</taxon>
        <taxon>Actinomycetota</taxon>
        <taxon>Actinomycetes</taxon>
        <taxon>Propionibacteriales</taxon>
        <taxon>Propionibacteriaceae</taxon>
        <taxon>Arachnia</taxon>
    </lineage>
</organism>
<dbReference type="Pfam" id="PF00905">
    <property type="entry name" value="Transpeptidase"/>
    <property type="match status" value="1"/>
</dbReference>
<dbReference type="InterPro" id="IPR001460">
    <property type="entry name" value="PCN-bd_Tpept"/>
</dbReference>
<dbReference type="Gene3D" id="3.40.710.10">
    <property type="entry name" value="DD-peptidase/beta-lactamase superfamily"/>
    <property type="match status" value="1"/>
</dbReference>
<dbReference type="EMBL" id="CP072384">
    <property type="protein sequence ID" value="QUC07777.1"/>
    <property type="molecule type" value="Genomic_DNA"/>
</dbReference>
<dbReference type="PANTHER" id="PTHR30627:SF24">
    <property type="entry name" value="PENICILLIN-BINDING PROTEIN 4B"/>
    <property type="match status" value="1"/>
</dbReference>
<reference evidence="3 4" key="1">
    <citation type="submission" date="2021-03" db="EMBL/GenBank/DDBJ databases">
        <title>Human Oral Microbial Genomes.</title>
        <authorList>
            <person name="Johnston C.D."/>
            <person name="Chen T."/>
            <person name="Dewhirst F.E."/>
        </authorList>
    </citation>
    <scope>NUCLEOTIDE SEQUENCE [LARGE SCALE GENOMIC DNA]</scope>
    <source>
        <strain evidence="3 4">DSMZ 100122</strain>
    </source>
</reference>
<dbReference type="RefSeq" id="WP_212322659.1">
    <property type="nucleotide sequence ID" value="NZ_AP024463.1"/>
</dbReference>
<proteinExistence type="predicted"/>
<evidence type="ECO:0000313" key="3">
    <source>
        <dbReference type="EMBL" id="QUC07777.1"/>
    </source>
</evidence>
<accession>A0ABX7Y3L6</accession>
<dbReference type="SUPFAM" id="SSF56601">
    <property type="entry name" value="beta-lactamase/transpeptidase-like"/>
    <property type="match status" value="1"/>
</dbReference>
<gene>
    <name evidence="3" type="ORF">J5A65_12770</name>
</gene>
<dbReference type="InterPro" id="IPR054120">
    <property type="entry name" value="PBPA_dimer"/>
</dbReference>
<dbReference type="Gene3D" id="3.90.1310.10">
    <property type="entry name" value="Penicillin-binding protein 2a (Domain 2)"/>
    <property type="match status" value="1"/>
</dbReference>
<dbReference type="InterPro" id="IPR050515">
    <property type="entry name" value="Beta-lactam/transpept"/>
</dbReference>
<evidence type="ECO:0000259" key="1">
    <source>
        <dbReference type="Pfam" id="PF00905"/>
    </source>
</evidence>
<evidence type="ECO:0000313" key="4">
    <source>
        <dbReference type="Proteomes" id="UP000678513"/>
    </source>
</evidence>
<dbReference type="PANTHER" id="PTHR30627">
    <property type="entry name" value="PEPTIDOGLYCAN D,D-TRANSPEPTIDASE"/>
    <property type="match status" value="1"/>
</dbReference>
<evidence type="ECO:0000259" key="2">
    <source>
        <dbReference type="Pfam" id="PF21922"/>
    </source>
</evidence>
<protein>
    <submittedName>
        <fullName evidence="3">Penicillin-binding protein 2</fullName>
    </submittedName>
</protein>
<feature type="domain" description="Penicillin-binding protein transpeptidase" evidence="1">
    <location>
        <begin position="155"/>
        <end position="471"/>
    </location>
</feature>
<sequence>MNGPLRKVSIFISLLMAALLLNITWISVGQSDALNADVRNRRVRDHEFTTNRGAILVGNDAIATSVPGTDQFPWQRTFPKGELYSSVTGWYSYSYGRQELERSWNSELSGTASSQMFSRVLDLLTGKKPQGANLNTTLNPKAQAAAVKALGKQQGAAIAIDYTTGEILALASTPTYDPNLLATQDTSAEKANWDSLLNNSEEPLKNRAVREVFPPGSTFKLVTSAAALESGYAPDTVVAAPNTYQLPGSSHSVGNSTNCGGTEITLEHALATSCNTTFAKLGVDLGKDKMVDMAKKFGFNAEPGIDLPASTSRFPEQLDAAQLGQSSIGQYEVAASPLQMLMVASAIANDGVLMKPHLVKSVTGSDLKVIQTVQPEQMSRPIGEGTAKQLRQMMENVVSDGTGSPADISGLTVGGKTGTAQSDPNRPPYAWFVGYASEPHVAVVAFVQSTAVSRDDISGGKVAAPIFKAVVEAVK</sequence>
<dbReference type="Proteomes" id="UP000678513">
    <property type="component" value="Chromosome"/>
</dbReference>
<dbReference type="Pfam" id="PF21922">
    <property type="entry name" value="PBP_dimer_2"/>
    <property type="match status" value="1"/>
</dbReference>
<name>A0ABX7Y3L6_9ACTN</name>
<feature type="domain" description="Penicillin binding protein A dimerisation" evidence="2">
    <location>
        <begin position="52"/>
        <end position="133"/>
    </location>
</feature>
<dbReference type="InterPro" id="IPR012338">
    <property type="entry name" value="Beta-lactam/transpept-like"/>
</dbReference>